<comment type="caution">
    <text evidence="2">The sequence shown here is derived from an EMBL/GenBank/DDBJ whole genome shotgun (WGS) entry which is preliminary data.</text>
</comment>
<organism evidence="2 3">
    <name type="scientific">Klebsiella michiganensis</name>
    <dbReference type="NCBI Taxonomy" id="1134687"/>
    <lineage>
        <taxon>Bacteria</taxon>
        <taxon>Pseudomonadati</taxon>
        <taxon>Pseudomonadota</taxon>
        <taxon>Gammaproteobacteria</taxon>
        <taxon>Enterobacterales</taxon>
        <taxon>Enterobacteriaceae</taxon>
        <taxon>Klebsiella/Raoultella group</taxon>
        <taxon>Klebsiella</taxon>
    </lineage>
</organism>
<dbReference type="Gene3D" id="2.60.40.10">
    <property type="entry name" value="Immunoglobulins"/>
    <property type="match status" value="1"/>
</dbReference>
<name>A0A2J4QSI3_9ENTR</name>
<reference evidence="2 3" key="1">
    <citation type="submission" date="2017-11" db="EMBL/GenBank/DDBJ databases">
        <authorList>
            <person name="Han C.G."/>
        </authorList>
    </citation>
    <scope>NUCLEOTIDE SEQUENCE [LARGE SCALE GENOMIC DNA]</scope>
    <source>
        <strain evidence="2 3">A11</strain>
    </source>
</reference>
<evidence type="ECO:0000313" key="3">
    <source>
        <dbReference type="Proteomes" id="UP000234505"/>
    </source>
</evidence>
<gene>
    <name evidence="2" type="ORF">CWN50_19895</name>
</gene>
<feature type="non-terminal residue" evidence="2">
    <location>
        <position position="1"/>
    </location>
</feature>
<dbReference type="InterPro" id="IPR016148">
    <property type="entry name" value="Pili_assmbl_chaperone_C"/>
</dbReference>
<protein>
    <submittedName>
        <fullName evidence="2">Fimbrial assembly protein</fullName>
    </submittedName>
</protein>
<reference evidence="2 3" key="2">
    <citation type="submission" date="2018-01" db="EMBL/GenBank/DDBJ databases">
        <title>Genomic study of Klebsiella pneumoniae.</title>
        <authorList>
            <person name="Yang Y."/>
            <person name="Bicalho R."/>
        </authorList>
    </citation>
    <scope>NUCLEOTIDE SEQUENCE [LARGE SCALE GENOMIC DNA]</scope>
    <source>
        <strain evidence="2 3">A11</strain>
    </source>
</reference>
<dbReference type="AlphaFoldDB" id="A0A2J4QSI3"/>
<dbReference type="EMBL" id="PIDS01000748">
    <property type="protein sequence ID" value="PLL34022.1"/>
    <property type="molecule type" value="Genomic_DNA"/>
</dbReference>
<sequence length="43" mass="4627">FVAPFSTIKIPVANASSPGKKKITWSVINDYGMSGPKYTAIIQ</sequence>
<dbReference type="Proteomes" id="UP000234505">
    <property type="component" value="Unassembled WGS sequence"/>
</dbReference>
<accession>A0A2J4QSI3</accession>
<evidence type="ECO:0000259" key="1">
    <source>
        <dbReference type="Pfam" id="PF02753"/>
    </source>
</evidence>
<dbReference type="InterPro" id="IPR036316">
    <property type="entry name" value="Pili_assmbl_chap_C_dom_sf"/>
</dbReference>
<dbReference type="SUPFAM" id="SSF49584">
    <property type="entry name" value="Periplasmic chaperone C-domain"/>
    <property type="match status" value="1"/>
</dbReference>
<evidence type="ECO:0000313" key="2">
    <source>
        <dbReference type="EMBL" id="PLL34022.1"/>
    </source>
</evidence>
<dbReference type="Pfam" id="PF02753">
    <property type="entry name" value="PapD_C"/>
    <property type="match status" value="1"/>
</dbReference>
<dbReference type="InterPro" id="IPR013783">
    <property type="entry name" value="Ig-like_fold"/>
</dbReference>
<feature type="domain" description="Pili assembly chaperone C-terminal" evidence="1">
    <location>
        <begin position="2"/>
        <end position="33"/>
    </location>
</feature>
<proteinExistence type="predicted"/>